<sequence length="171" mass="19377">MSAANQLSLKCKLIPGQSLCAQLTFTRDRPFWFFLRQWQKEQYFHFHAKAAKERNAKKEDSSMSGKPTRQENATENIHHKHYSQNPKLKDCFYFAALRIAVTVSALTHGASLRLCKPTPYEKPCVHCCQSYHKVPGKAPNKTKRNTTFAIVLSESNPALSAFAAELCVFIG</sequence>
<accession>A0AAE3LJG9</accession>
<dbReference type="AlphaFoldDB" id="A0AAE3LJG9"/>
<dbReference type="EMBL" id="JAOTPL010000003">
    <property type="protein sequence ID" value="MCU7693598.1"/>
    <property type="molecule type" value="Genomic_DNA"/>
</dbReference>
<dbReference type="RefSeq" id="WP_263037085.1">
    <property type="nucleotide sequence ID" value="NZ_JAOTPL010000003.1"/>
</dbReference>
<keyword evidence="2" id="KW-1185">Reference proteome</keyword>
<protein>
    <submittedName>
        <fullName evidence="1">Uncharacterized protein</fullName>
    </submittedName>
</protein>
<gene>
    <name evidence="1" type="ORF">OD355_03605</name>
</gene>
<dbReference type="Proteomes" id="UP001209317">
    <property type="component" value="Unassembled WGS sequence"/>
</dbReference>
<name>A0AAE3LJG9_9BACT</name>
<reference evidence="1" key="1">
    <citation type="submission" date="2022-10" db="EMBL/GenBank/DDBJ databases">
        <authorList>
            <person name="Kim H.S."/>
            <person name="Kim J.-S."/>
            <person name="Suh M.K."/>
            <person name="Eom M.K."/>
            <person name="Lee J.-S."/>
        </authorList>
    </citation>
    <scope>NUCLEOTIDE SEQUENCE</scope>
    <source>
        <strain evidence="1">LIP-5</strain>
    </source>
</reference>
<proteinExistence type="predicted"/>
<organism evidence="1 2">
    <name type="scientific">Haoranjiania flava</name>
    <dbReference type="NCBI Taxonomy" id="1856322"/>
    <lineage>
        <taxon>Bacteria</taxon>
        <taxon>Pseudomonadati</taxon>
        <taxon>Bacteroidota</taxon>
        <taxon>Chitinophagia</taxon>
        <taxon>Chitinophagales</taxon>
        <taxon>Chitinophagaceae</taxon>
        <taxon>Haoranjiania</taxon>
    </lineage>
</organism>
<evidence type="ECO:0000313" key="1">
    <source>
        <dbReference type="EMBL" id="MCU7693598.1"/>
    </source>
</evidence>
<evidence type="ECO:0000313" key="2">
    <source>
        <dbReference type="Proteomes" id="UP001209317"/>
    </source>
</evidence>
<comment type="caution">
    <text evidence="1">The sequence shown here is derived from an EMBL/GenBank/DDBJ whole genome shotgun (WGS) entry which is preliminary data.</text>
</comment>